<dbReference type="InterPro" id="IPR050281">
    <property type="entry name" value="Flavin_monoamine_oxidase"/>
</dbReference>
<dbReference type="Pfam" id="PF13450">
    <property type="entry name" value="NAD_binding_8"/>
    <property type="match status" value="1"/>
</dbReference>
<dbReference type="SUPFAM" id="SSF51905">
    <property type="entry name" value="FAD/NAD(P)-binding domain"/>
    <property type="match status" value="1"/>
</dbReference>
<dbReference type="PANTHER" id="PTHR10742">
    <property type="entry name" value="FLAVIN MONOAMINE OXIDASE"/>
    <property type="match status" value="1"/>
</dbReference>
<proteinExistence type="predicted"/>
<dbReference type="Gene3D" id="3.50.50.60">
    <property type="entry name" value="FAD/NAD(P)-binding domain"/>
    <property type="match status" value="1"/>
</dbReference>
<dbReference type="InterPro" id="IPR036188">
    <property type="entry name" value="FAD/NAD-bd_sf"/>
</dbReference>
<keyword evidence="2" id="KW-1185">Reference proteome</keyword>
<protein>
    <submittedName>
        <fullName evidence="1">NAD(P)-binding protein</fullName>
    </submittedName>
</protein>
<dbReference type="RefSeq" id="WP_187504573.1">
    <property type="nucleotide sequence ID" value="NZ_JACONT010000036.1"/>
</dbReference>
<evidence type="ECO:0000313" key="1">
    <source>
        <dbReference type="EMBL" id="MBC3942917.1"/>
    </source>
</evidence>
<dbReference type="PANTHER" id="PTHR10742:SF410">
    <property type="entry name" value="LYSINE-SPECIFIC HISTONE DEMETHYLASE 2"/>
    <property type="match status" value="1"/>
</dbReference>
<evidence type="ECO:0000313" key="2">
    <source>
        <dbReference type="Proteomes" id="UP000597613"/>
    </source>
</evidence>
<name>A0ABR7ARK8_9SPHN</name>
<accession>A0ABR7ARK8</accession>
<comment type="caution">
    <text evidence="1">The sequence shown here is derived from an EMBL/GenBank/DDBJ whole genome shotgun (WGS) entry which is preliminary data.</text>
</comment>
<sequence>MRTVVIGGGAAGIAAARTLHDAGRDVLLVEASDRLGGRARSLSLASLFPREGGGPVW</sequence>
<feature type="non-terminal residue" evidence="1">
    <location>
        <position position="57"/>
    </location>
</feature>
<dbReference type="EMBL" id="JACONT010000036">
    <property type="protein sequence ID" value="MBC3942917.1"/>
    <property type="molecule type" value="Genomic_DNA"/>
</dbReference>
<organism evidence="1 2">
    <name type="scientific">Sphingomonas albertensis</name>
    <dbReference type="NCBI Taxonomy" id="2762591"/>
    <lineage>
        <taxon>Bacteria</taxon>
        <taxon>Pseudomonadati</taxon>
        <taxon>Pseudomonadota</taxon>
        <taxon>Alphaproteobacteria</taxon>
        <taxon>Sphingomonadales</taxon>
        <taxon>Sphingomonadaceae</taxon>
        <taxon>Sphingomonas</taxon>
    </lineage>
</organism>
<dbReference type="Proteomes" id="UP000597613">
    <property type="component" value="Unassembled WGS sequence"/>
</dbReference>
<reference evidence="1 2" key="1">
    <citation type="submission" date="2020-08" db="EMBL/GenBank/DDBJ databases">
        <title>Putative novel bacterial strains isolated from necrotic wheat leaf tissues caused by Xanthomonas translucens.</title>
        <authorList>
            <person name="Tambong J.T."/>
        </authorList>
    </citation>
    <scope>NUCLEOTIDE SEQUENCE [LARGE SCALE GENOMIC DNA]</scope>
    <source>
        <strain evidence="2">DOAB 1063</strain>
    </source>
</reference>
<gene>
    <name evidence="1" type="ORF">H8S47_14670</name>
</gene>